<reference evidence="2 3" key="1">
    <citation type="journal article" date="2020" name="IScience">
        <title>Genome Sequencing of the Endangered Kingdonia uniflora (Circaeasteraceae, Ranunculales) Reveals Potential Mechanisms of Evolutionary Specialization.</title>
        <authorList>
            <person name="Sun Y."/>
            <person name="Deng T."/>
            <person name="Zhang A."/>
            <person name="Moore M.J."/>
            <person name="Landis J.B."/>
            <person name="Lin N."/>
            <person name="Zhang H."/>
            <person name="Zhang X."/>
            <person name="Huang J."/>
            <person name="Zhang X."/>
            <person name="Sun H."/>
            <person name="Wang H."/>
        </authorList>
    </citation>
    <scope>NUCLEOTIDE SEQUENCE [LARGE SCALE GENOMIC DNA]</scope>
    <source>
        <strain evidence="2">TB1705</strain>
        <tissue evidence="2">Leaf</tissue>
    </source>
</reference>
<dbReference type="EMBL" id="JACGCM010002260">
    <property type="protein sequence ID" value="KAF6142397.1"/>
    <property type="molecule type" value="Genomic_DNA"/>
</dbReference>
<comment type="caution">
    <text evidence="2">The sequence shown here is derived from an EMBL/GenBank/DDBJ whole genome shotgun (WGS) entry which is preliminary data.</text>
</comment>
<name>A0A7J7LID0_9MAGN</name>
<accession>A0A7J7LID0</accession>
<feature type="region of interest" description="Disordered" evidence="1">
    <location>
        <begin position="292"/>
        <end position="318"/>
    </location>
</feature>
<proteinExistence type="predicted"/>
<dbReference type="OrthoDB" id="1694816at2759"/>
<dbReference type="CDD" id="cd22744">
    <property type="entry name" value="OTU"/>
    <property type="match status" value="1"/>
</dbReference>
<gene>
    <name evidence="2" type="ORF">GIB67_033824</name>
</gene>
<dbReference type="PANTHER" id="PTHR31569">
    <property type="entry name" value="SWIM-TYPE DOMAIN-CONTAINING PROTEIN"/>
    <property type="match status" value="1"/>
</dbReference>
<protein>
    <recommendedName>
        <fullName evidence="4">SWIM-type domain-containing protein</fullName>
    </recommendedName>
</protein>
<evidence type="ECO:0008006" key="4">
    <source>
        <dbReference type="Google" id="ProtNLM"/>
    </source>
</evidence>
<dbReference type="InterPro" id="IPR052579">
    <property type="entry name" value="Zinc_finger_SWIM"/>
</dbReference>
<evidence type="ECO:0000313" key="2">
    <source>
        <dbReference type="EMBL" id="KAF6142397.1"/>
    </source>
</evidence>
<evidence type="ECO:0000256" key="1">
    <source>
        <dbReference type="SAM" id="MobiDB-lite"/>
    </source>
</evidence>
<dbReference type="AlphaFoldDB" id="A0A7J7LID0"/>
<evidence type="ECO:0000313" key="3">
    <source>
        <dbReference type="Proteomes" id="UP000541444"/>
    </source>
</evidence>
<organism evidence="2 3">
    <name type="scientific">Kingdonia uniflora</name>
    <dbReference type="NCBI Taxonomy" id="39325"/>
    <lineage>
        <taxon>Eukaryota</taxon>
        <taxon>Viridiplantae</taxon>
        <taxon>Streptophyta</taxon>
        <taxon>Embryophyta</taxon>
        <taxon>Tracheophyta</taxon>
        <taxon>Spermatophyta</taxon>
        <taxon>Magnoliopsida</taxon>
        <taxon>Ranunculales</taxon>
        <taxon>Circaeasteraceae</taxon>
        <taxon>Kingdonia</taxon>
    </lineage>
</organism>
<sequence length="418" mass="47641">MTSESEEDECFVESYKANEEQFVQSDFTAALTNDKNRDDLIKRCHDIRKSIGTVIVTKRADNSDLGRTPRITFACERSGKFRLNKKDLEKNENPQSSLHRHPVVNYLEGHFYASRLTPNEKKSIAEMSISGVKASGILHALKERDINNASTIIAIYNVRTKIRISEMEGRTQMQHVMKQLAENGYVEFHTRNEATDEACGCTIPQTQGLPCAHEIVQYKPESCSIPLSSIDSHWKKLSCEPTTSINGDVDYMGEISMLIKRFKNSNSELKFDMLKKLKEISNPTTTTLVEPQVKSSIRSRPKNSLAKNQAKAEASTTRNPPSFKFVLEMQESHVKPTMKLRQYIRHVQDVDDNGNCGFRVIACWLGRHENDRVSVRADLINELESYKDDYVLLFGSNEVKTMLKSLSWFTDGWANKPF</sequence>
<keyword evidence="3" id="KW-1185">Reference proteome</keyword>
<dbReference type="Proteomes" id="UP000541444">
    <property type="component" value="Unassembled WGS sequence"/>
</dbReference>
<dbReference type="PANTHER" id="PTHR31569:SF4">
    <property type="entry name" value="SWIM-TYPE DOMAIN-CONTAINING PROTEIN"/>
    <property type="match status" value="1"/>
</dbReference>